<feature type="compositionally biased region" description="Basic and acidic residues" evidence="3">
    <location>
        <begin position="410"/>
        <end position="420"/>
    </location>
</feature>
<reference evidence="4 6" key="2">
    <citation type="journal article" date="2013" name="Nature">
        <title>Insights into bilaterian evolution from three spiralian genomes.</title>
        <authorList>
            <person name="Simakov O."/>
            <person name="Marletaz F."/>
            <person name="Cho S.J."/>
            <person name="Edsinger-Gonzales E."/>
            <person name="Havlak P."/>
            <person name="Hellsten U."/>
            <person name="Kuo D.H."/>
            <person name="Larsson T."/>
            <person name="Lv J."/>
            <person name="Arendt D."/>
            <person name="Savage R."/>
            <person name="Osoegawa K."/>
            <person name="de Jong P."/>
            <person name="Grimwood J."/>
            <person name="Chapman J.A."/>
            <person name="Shapiro H."/>
            <person name="Aerts A."/>
            <person name="Otillar R.P."/>
            <person name="Terry A.Y."/>
            <person name="Boore J.L."/>
            <person name="Grigoriev I.V."/>
            <person name="Lindberg D.R."/>
            <person name="Seaver E.C."/>
            <person name="Weisblat D.A."/>
            <person name="Putnam N.H."/>
            <person name="Rokhsar D.S."/>
        </authorList>
    </citation>
    <scope>NUCLEOTIDE SEQUENCE</scope>
</reference>
<dbReference type="PANTHER" id="PTHR46228">
    <property type="entry name" value="KELCH DOMAIN-CONTAINING PROTEIN"/>
    <property type="match status" value="1"/>
</dbReference>
<feature type="region of interest" description="Disordered" evidence="3">
    <location>
        <begin position="393"/>
        <end position="420"/>
    </location>
</feature>
<dbReference type="GeneID" id="20209959"/>
<dbReference type="EMBL" id="AMQM01001041">
    <property type="status" value="NOT_ANNOTATED_CDS"/>
    <property type="molecule type" value="Genomic_DNA"/>
</dbReference>
<sequence>MGNEASSSQDGSQRIPNDINLSWERLVFEDIEARDGHCACACDGKLYIFGGVKHGGGAGGKDGFHESNELLVFDPIARTCKVLNGGGDIPVSRSSAVLACVKDNLYLFGGLNADSGWFNDLHLYNTTTNLWKRIDLPSGPTPRDKMATTVVGSNIYIFGGFGPYCKAQVENAINKENVEEEEDEEEEEEEEEPLDDSNILDDESAKFGWFDDLYIFNTEINMWIQPVQMNLACPSPRAAHSMSATSRGVIIFGGRDKHGRNNDLHIYDTNSRKWVTDLSIAGKYPSARSFHSSVAVGDRVLVCGGRAADEHHFNDAHIFDSETLQWLQPIVNLDTNYTKRGVHTMNVVGDYIVMFGGSADFDAETVQCTTFLNDFYLLKKSDVLKGAALPEISSENDGMNVDEDGGGADENAKIETRQRK</sequence>
<dbReference type="AlphaFoldDB" id="T1FMB0"/>
<evidence type="ECO:0000256" key="3">
    <source>
        <dbReference type="SAM" id="MobiDB-lite"/>
    </source>
</evidence>
<keyword evidence="1" id="KW-0880">Kelch repeat</keyword>
<keyword evidence="6" id="KW-1185">Reference proteome</keyword>
<proteinExistence type="predicted"/>
<gene>
    <name evidence="5" type="primary">20209959</name>
    <name evidence="4" type="ORF">HELRODRAFT_185029</name>
</gene>
<evidence type="ECO:0000256" key="1">
    <source>
        <dbReference type="ARBA" id="ARBA00022441"/>
    </source>
</evidence>
<dbReference type="Gene3D" id="2.120.10.80">
    <property type="entry name" value="Kelch-type beta propeller"/>
    <property type="match status" value="2"/>
</dbReference>
<reference evidence="6" key="1">
    <citation type="submission" date="2012-12" db="EMBL/GenBank/DDBJ databases">
        <authorList>
            <person name="Hellsten U."/>
            <person name="Grimwood J."/>
            <person name="Chapman J.A."/>
            <person name="Shapiro H."/>
            <person name="Aerts A."/>
            <person name="Otillar R.P."/>
            <person name="Terry A.Y."/>
            <person name="Boore J.L."/>
            <person name="Simakov O."/>
            <person name="Marletaz F."/>
            <person name="Cho S.-J."/>
            <person name="Edsinger-Gonzales E."/>
            <person name="Havlak P."/>
            <person name="Kuo D.-H."/>
            <person name="Larsson T."/>
            <person name="Lv J."/>
            <person name="Arendt D."/>
            <person name="Savage R."/>
            <person name="Osoegawa K."/>
            <person name="de Jong P."/>
            <person name="Lindberg D.R."/>
            <person name="Seaver E.C."/>
            <person name="Weisblat D.A."/>
            <person name="Putnam N.H."/>
            <person name="Grigoriev I.V."/>
            <person name="Rokhsar D.S."/>
        </authorList>
    </citation>
    <scope>NUCLEOTIDE SEQUENCE</scope>
</reference>
<evidence type="ECO:0000313" key="5">
    <source>
        <dbReference type="EnsemblMetazoa" id="HelroP185029"/>
    </source>
</evidence>
<dbReference type="RefSeq" id="XP_009022674.1">
    <property type="nucleotide sequence ID" value="XM_009024426.1"/>
</dbReference>
<feature type="region of interest" description="Disordered" evidence="3">
    <location>
        <begin position="176"/>
        <end position="198"/>
    </location>
</feature>
<feature type="compositionally biased region" description="Acidic residues" evidence="3">
    <location>
        <begin position="178"/>
        <end position="198"/>
    </location>
</feature>
<dbReference type="STRING" id="6412.T1FMB0"/>
<keyword evidence="2" id="KW-0677">Repeat</keyword>
<reference evidence="5" key="3">
    <citation type="submission" date="2015-06" db="UniProtKB">
        <authorList>
            <consortium name="EnsemblMetazoa"/>
        </authorList>
    </citation>
    <scope>IDENTIFICATION</scope>
</reference>
<dbReference type="InterPro" id="IPR015915">
    <property type="entry name" value="Kelch-typ_b-propeller"/>
</dbReference>
<evidence type="ECO:0000313" key="4">
    <source>
        <dbReference type="EMBL" id="ESN98682.1"/>
    </source>
</evidence>
<dbReference type="SUPFAM" id="SSF117281">
    <property type="entry name" value="Kelch motif"/>
    <property type="match status" value="2"/>
</dbReference>
<evidence type="ECO:0000256" key="2">
    <source>
        <dbReference type="ARBA" id="ARBA00022737"/>
    </source>
</evidence>
<dbReference type="OMA" id="GWFNDLF"/>
<evidence type="ECO:0000313" key="6">
    <source>
        <dbReference type="Proteomes" id="UP000015101"/>
    </source>
</evidence>
<dbReference type="EnsemblMetazoa" id="HelroT185029">
    <property type="protein sequence ID" value="HelroP185029"/>
    <property type="gene ID" value="HelroG185029"/>
</dbReference>
<dbReference type="KEGG" id="hro:HELRODRAFT_185029"/>
<name>T1FMB0_HELRO</name>
<organism evidence="5 6">
    <name type="scientific">Helobdella robusta</name>
    <name type="common">Californian leech</name>
    <dbReference type="NCBI Taxonomy" id="6412"/>
    <lineage>
        <taxon>Eukaryota</taxon>
        <taxon>Metazoa</taxon>
        <taxon>Spiralia</taxon>
        <taxon>Lophotrochozoa</taxon>
        <taxon>Annelida</taxon>
        <taxon>Clitellata</taxon>
        <taxon>Hirudinea</taxon>
        <taxon>Rhynchobdellida</taxon>
        <taxon>Glossiphoniidae</taxon>
        <taxon>Helobdella</taxon>
    </lineage>
</organism>
<dbReference type="CTD" id="20209959"/>
<dbReference type="Pfam" id="PF24681">
    <property type="entry name" value="Kelch_KLHDC2_KLHL20_DRC7"/>
    <property type="match status" value="2"/>
</dbReference>
<dbReference type="OrthoDB" id="10251809at2759"/>
<dbReference type="EMBL" id="KB097143">
    <property type="protein sequence ID" value="ESN98682.1"/>
    <property type="molecule type" value="Genomic_DNA"/>
</dbReference>
<accession>T1FMB0</accession>
<dbReference type="PANTHER" id="PTHR46228:SF2">
    <property type="entry name" value="KELCH REPEAT PROTEIN (AFU_ORTHOLOGUE AFUA_4G14350)"/>
    <property type="match status" value="1"/>
</dbReference>
<dbReference type="HOGENOM" id="CLU_654320_0_0_1"/>
<protein>
    <submittedName>
        <fullName evidence="4 5">Uncharacterized protein</fullName>
    </submittedName>
</protein>
<dbReference type="eggNOG" id="KOG0379">
    <property type="taxonomic scope" value="Eukaryota"/>
</dbReference>
<dbReference type="Proteomes" id="UP000015101">
    <property type="component" value="Unassembled WGS sequence"/>
</dbReference>
<dbReference type="InParanoid" id="T1FMB0"/>